<dbReference type="Gene3D" id="1.20.58.430">
    <property type="entry name" value="Type IV secretion system, VirB5-domain"/>
    <property type="match status" value="1"/>
</dbReference>
<reference evidence="3 4" key="1">
    <citation type="submission" date="2016-10" db="EMBL/GenBank/DDBJ databases">
        <authorList>
            <person name="de Groot N.N."/>
        </authorList>
    </citation>
    <scope>NUCLEOTIDE SEQUENCE [LARGE SCALE GENOMIC DNA]</scope>
    <source>
        <strain evidence="3 4">HL3</strain>
    </source>
</reference>
<dbReference type="InterPro" id="IPR023220">
    <property type="entry name" value="T4SS_VirB5-domain"/>
</dbReference>
<accession>A0A1I1WQH5</accession>
<dbReference type="EMBL" id="FOMJ01000020">
    <property type="protein sequence ID" value="SFD96638.1"/>
    <property type="molecule type" value="Genomic_DNA"/>
</dbReference>
<evidence type="ECO:0000313" key="4">
    <source>
        <dbReference type="Proteomes" id="UP000198611"/>
    </source>
</evidence>
<dbReference type="InterPro" id="IPR014158">
    <property type="entry name" value="T4SS_VirB5"/>
</dbReference>
<evidence type="ECO:0000256" key="2">
    <source>
        <dbReference type="SAM" id="SignalP"/>
    </source>
</evidence>
<feature type="chain" id="PRO_5011481204" evidence="2">
    <location>
        <begin position="25"/>
        <end position="295"/>
    </location>
</feature>
<feature type="signal peptide" evidence="2">
    <location>
        <begin position="1"/>
        <end position="24"/>
    </location>
</feature>
<keyword evidence="4" id="KW-1185">Reference proteome</keyword>
<dbReference type="Pfam" id="PF07996">
    <property type="entry name" value="T4SS"/>
    <property type="match status" value="1"/>
</dbReference>
<name>A0A1I1WQH5_9GAMM</name>
<evidence type="ECO:0000313" key="3">
    <source>
        <dbReference type="EMBL" id="SFD96638.1"/>
    </source>
</evidence>
<proteinExistence type="predicted"/>
<protein>
    <submittedName>
        <fullName evidence="3">Type IV secretion system protein</fullName>
    </submittedName>
</protein>
<dbReference type="STRING" id="1123397.SAMN05660831_02701"/>
<evidence type="ECO:0000256" key="1">
    <source>
        <dbReference type="SAM" id="MobiDB-lite"/>
    </source>
</evidence>
<dbReference type="SUPFAM" id="SSF101082">
    <property type="entry name" value="Typo IV secretion system protein TraC"/>
    <property type="match status" value="1"/>
</dbReference>
<dbReference type="Proteomes" id="UP000198611">
    <property type="component" value="Unassembled WGS sequence"/>
</dbReference>
<sequence>MNANNAAVLLALASWAGVMMIPHAAHGQQVVTDPKQYAYQAEQLSKAQQAIQTATKQLETMRDAMDVAKHTYQMASNQYKELIAIGEQMEGTYNMATGLVDDLKETREKFNVMVETKGGFEGDTFEDVWDNTSQHVIEAFPEAGSGEYDRMAASAAREKQRQTYYRDSLRQAELALSESGERLETINSLSQNIDSAENLKAAQDLNNRLLVEQLRLARRMDDTLSRLERLQSAQHYRGYVPPDDEGEDDNQRQSPQERINQGQEPEWAHERLADDYGLDSDDSGNDIADRILRHY</sequence>
<feature type="compositionally biased region" description="Polar residues" evidence="1">
    <location>
        <begin position="252"/>
        <end position="263"/>
    </location>
</feature>
<organism evidence="3 4">
    <name type="scientific">Thiohalospira halophila DSM 15071</name>
    <dbReference type="NCBI Taxonomy" id="1123397"/>
    <lineage>
        <taxon>Bacteria</taxon>
        <taxon>Pseudomonadati</taxon>
        <taxon>Pseudomonadota</taxon>
        <taxon>Gammaproteobacteria</taxon>
        <taxon>Thiohalospirales</taxon>
        <taxon>Thiohalospiraceae</taxon>
        <taxon>Thiohalospira</taxon>
    </lineage>
</organism>
<dbReference type="RefSeq" id="WP_159433106.1">
    <property type="nucleotide sequence ID" value="NZ_FOMJ01000020.1"/>
</dbReference>
<gene>
    <name evidence="3" type="ORF">SAMN05660831_02701</name>
</gene>
<feature type="region of interest" description="Disordered" evidence="1">
    <location>
        <begin position="233"/>
        <end position="285"/>
    </location>
</feature>
<dbReference type="AlphaFoldDB" id="A0A1I1WQH5"/>
<keyword evidence="2" id="KW-0732">Signal</keyword>